<reference evidence="3 4" key="1">
    <citation type="submission" date="2015-07" db="EMBL/GenBank/DDBJ databases">
        <title>Comparative genomics of the Sigatoka disease complex on banana suggests a link between parallel evolutionary changes in Pseudocercospora fijiensis and Pseudocercospora eumusae and increased virulence on the banana host.</title>
        <authorList>
            <person name="Chang T.-C."/>
            <person name="Salvucci A."/>
            <person name="Crous P.W."/>
            <person name="Stergiopoulos I."/>
        </authorList>
    </citation>
    <scope>NUCLEOTIDE SEQUENCE [LARGE SCALE GENOMIC DNA]</scope>
    <source>
        <strain evidence="3 4">CBS 114824</strain>
    </source>
</reference>
<dbReference type="Gene3D" id="3.40.50.720">
    <property type="entry name" value="NAD(P)-binding Rossmann-like Domain"/>
    <property type="match status" value="1"/>
</dbReference>
<sequence length="361" mass="39892">MRRYHGVRIDRPLLQGYKYSAHRGPFPTNIINKKLSSSIHRVFHNTTNLNMDSFADNFILSLPPWSGSRFTYPHINHSVPPSLSPSKNLLPQPFTAIVTGASRGIGAAISKCLAHAGATGIIITARKLESLSTTKQELESISKDIKVVAMAADNSKEESAISIKETVEEEFGGKLDLLVNNAGIVSTNESAFKAMHEMDASQFEIPIMTNLLGRFYMSKHLLPCLLASDRPTKSIVNISSIGSNISGPLGFSISAMATNRLSQRVAESYGKDGVFCVAVHPGAVLPKDEDIPPGFPPSVKEWSKDAPELCGSFVISLIRREWQEREWLNGRYLDCTWDVDELWKKKEEVVEGDKLRVKLIV</sequence>
<dbReference type="PRINTS" id="PR00081">
    <property type="entry name" value="GDHRDH"/>
</dbReference>
<keyword evidence="2" id="KW-0560">Oxidoreductase</keyword>
<dbReference type="PANTHER" id="PTHR42760">
    <property type="entry name" value="SHORT-CHAIN DEHYDROGENASES/REDUCTASES FAMILY MEMBER"/>
    <property type="match status" value="1"/>
</dbReference>
<comment type="caution">
    <text evidence="3">The sequence shown here is derived from an EMBL/GenBank/DDBJ whole genome shotgun (WGS) entry which is preliminary data.</text>
</comment>
<dbReference type="AlphaFoldDB" id="A0A139HGD7"/>
<evidence type="ECO:0000313" key="3">
    <source>
        <dbReference type="EMBL" id="KXT01544.1"/>
    </source>
</evidence>
<evidence type="ECO:0000256" key="2">
    <source>
        <dbReference type="ARBA" id="ARBA00023002"/>
    </source>
</evidence>
<dbReference type="SUPFAM" id="SSF51735">
    <property type="entry name" value="NAD(P)-binding Rossmann-fold domains"/>
    <property type="match status" value="1"/>
</dbReference>
<gene>
    <name evidence="3" type="ORF">AC578_6368</name>
</gene>
<evidence type="ECO:0000256" key="1">
    <source>
        <dbReference type="ARBA" id="ARBA00006484"/>
    </source>
</evidence>
<dbReference type="InterPro" id="IPR036291">
    <property type="entry name" value="NAD(P)-bd_dom_sf"/>
</dbReference>
<protein>
    <submittedName>
        <fullName evidence="3">Uncharacterized protein</fullName>
    </submittedName>
</protein>
<proteinExistence type="inferred from homology"/>
<dbReference type="Proteomes" id="UP000070133">
    <property type="component" value="Unassembled WGS sequence"/>
</dbReference>
<organism evidence="3 4">
    <name type="scientific">Pseudocercospora eumusae</name>
    <dbReference type="NCBI Taxonomy" id="321146"/>
    <lineage>
        <taxon>Eukaryota</taxon>
        <taxon>Fungi</taxon>
        <taxon>Dikarya</taxon>
        <taxon>Ascomycota</taxon>
        <taxon>Pezizomycotina</taxon>
        <taxon>Dothideomycetes</taxon>
        <taxon>Dothideomycetidae</taxon>
        <taxon>Mycosphaerellales</taxon>
        <taxon>Mycosphaerellaceae</taxon>
        <taxon>Pseudocercospora</taxon>
    </lineage>
</organism>
<name>A0A139HGD7_9PEZI</name>
<comment type="similarity">
    <text evidence="1">Belongs to the short-chain dehydrogenases/reductases (SDR) family.</text>
</comment>
<keyword evidence="4" id="KW-1185">Reference proteome</keyword>
<dbReference type="PANTHER" id="PTHR42760:SF37">
    <property type="entry name" value="CLAVALDEHYDE DEHYDROGENASE"/>
    <property type="match status" value="1"/>
</dbReference>
<accession>A0A139HGD7</accession>
<evidence type="ECO:0000313" key="4">
    <source>
        <dbReference type="Proteomes" id="UP000070133"/>
    </source>
</evidence>
<dbReference type="InterPro" id="IPR002347">
    <property type="entry name" value="SDR_fam"/>
</dbReference>
<dbReference type="STRING" id="321146.A0A139HGD7"/>
<dbReference type="EMBL" id="LFZN01000053">
    <property type="protein sequence ID" value="KXT01544.1"/>
    <property type="molecule type" value="Genomic_DNA"/>
</dbReference>
<dbReference type="OrthoDB" id="1933717at2759"/>
<dbReference type="Pfam" id="PF00106">
    <property type="entry name" value="adh_short"/>
    <property type="match status" value="1"/>
</dbReference>
<dbReference type="CDD" id="cd05233">
    <property type="entry name" value="SDR_c"/>
    <property type="match status" value="1"/>
</dbReference>
<dbReference type="GO" id="GO:0016616">
    <property type="term" value="F:oxidoreductase activity, acting on the CH-OH group of donors, NAD or NADP as acceptor"/>
    <property type="evidence" value="ECO:0007669"/>
    <property type="project" value="TreeGrafter"/>
</dbReference>